<reference evidence="1 2" key="1">
    <citation type="submission" date="2015-01" db="EMBL/GenBank/DDBJ databases">
        <title>Evolution of Trichinella species and genotypes.</title>
        <authorList>
            <person name="Korhonen P.K."/>
            <person name="Edoardo P."/>
            <person name="Giuseppe L.R."/>
            <person name="Gasser R.B."/>
        </authorList>
    </citation>
    <scope>NUCLEOTIDE SEQUENCE [LARGE SCALE GENOMIC DNA]</scope>
    <source>
        <strain evidence="1">ISS141</strain>
    </source>
</reference>
<feature type="non-terminal residue" evidence="1">
    <location>
        <position position="71"/>
    </location>
</feature>
<dbReference type="Proteomes" id="UP000054815">
    <property type="component" value="Unassembled WGS sequence"/>
</dbReference>
<protein>
    <submittedName>
        <fullName evidence="1">Uncharacterized protein</fullName>
    </submittedName>
</protein>
<name>A0A0V0WBT6_TRIPS</name>
<accession>A0A0V0WBT6</accession>
<evidence type="ECO:0000313" key="1">
    <source>
        <dbReference type="EMBL" id="KRX72978.1"/>
    </source>
</evidence>
<proteinExistence type="predicted"/>
<comment type="caution">
    <text evidence="1">The sequence shown here is derived from an EMBL/GenBank/DDBJ whole genome shotgun (WGS) entry which is preliminary data.</text>
</comment>
<organism evidence="1 2">
    <name type="scientific">Trichinella pseudospiralis</name>
    <name type="common">Parasitic roundworm</name>
    <dbReference type="NCBI Taxonomy" id="6337"/>
    <lineage>
        <taxon>Eukaryota</taxon>
        <taxon>Metazoa</taxon>
        <taxon>Ecdysozoa</taxon>
        <taxon>Nematoda</taxon>
        <taxon>Enoplea</taxon>
        <taxon>Dorylaimia</taxon>
        <taxon>Trichinellida</taxon>
        <taxon>Trichinellidae</taxon>
        <taxon>Trichinella</taxon>
    </lineage>
</organism>
<dbReference type="AlphaFoldDB" id="A0A0V0WBT6"/>
<dbReference type="EMBL" id="JYDU01001101">
    <property type="protein sequence ID" value="KRX72978.1"/>
    <property type="molecule type" value="Genomic_DNA"/>
</dbReference>
<evidence type="ECO:0000313" key="2">
    <source>
        <dbReference type="Proteomes" id="UP000054815"/>
    </source>
</evidence>
<sequence>LRRYLTKVVDEANGGVLGQRIFDCFEVDIGFIEEMMEQVERVDRRLALLPIAKYQVDPLVQMRRYVVGFQG</sequence>
<gene>
    <name evidence="1" type="ORF">T4E_7758</name>
</gene>
<feature type="non-terminal residue" evidence="1">
    <location>
        <position position="1"/>
    </location>
</feature>